<comment type="function">
    <text evidence="1">Catalyzes the oxidative decarboxylation of 6-phosphogluconate to ribulose 5-phosphate and CO(2), with concomitant reduction of NADP to NADPH.</text>
</comment>
<dbReference type="EC" id="1.1.1.44" evidence="5 12"/>
<organism evidence="14">
    <name type="scientific">Oppiella nova</name>
    <dbReference type="NCBI Taxonomy" id="334625"/>
    <lineage>
        <taxon>Eukaryota</taxon>
        <taxon>Metazoa</taxon>
        <taxon>Ecdysozoa</taxon>
        <taxon>Arthropoda</taxon>
        <taxon>Chelicerata</taxon>
        <taxon>Arachnida</taxon>
        <taxon>Acari</taxon>
        <taxon>Acariformes</taxon>
        <taxon>Sarcoptiformes</taxon>
        <taxon>Oribatida</taxon>
        <taxon>Brachypylina</taxon>
        <taxon>Oppioidea</taxon>
        <taxon>Oppiidae</taxon>
        <taxon>Oppiella</taxon>
    </lineage>
</organism>
<reference evidence="14" key="1">
    <citation type="submission" date="2020-11" db="EMBL/GenBank/DDBJ databases">
        <authorList>
            <person name="Tran Van P."/>
        </authorList>
    </citation>
    <scope>NUCLEOTIDE SEQUENCE</scope>
</reference>
<dbReference type="EMBL" id="OC917934">
    <property type="protein sequence ID" value="CAD7648311.1"/>
    <property type="molecule type" value="Genomic_DNA"/>
</dbReference>
<dbReference type="InterPro" id="IPR013328">
    <property type="entry name" value="6PGD_dom2"/>
</dbReference>
<evidence type="ECO:0000256" key="10">
    <source>
        <dbReference type="ARBA" id="ARBA00023126"/>
    </source>
</evidence>
<comment type="pathway">
    <text evidence="2 12">Carbohydrate degradation; pentose phosphate pathway; D-ribulose 5-phosphate from D-glucose 6-phosphate (oxidative stage): step 3/3.</text>
</comment>
<dbReference type="InterPro" id="IPR006113">
    <property type="entry name" value="6PGDH_Gnd/GntZ"/>
</dbReference>
<feature type="domain" description="6-phosphogluconate dehydrogenase C-terminal" evidence="13">
    <location>
        <begin position="119"/>
        <end position="409"/>
    </location>
</feature>
<dbReference type="OrthoDB" id="434986at2759"/>
<evidence type="ECO:0000256" key="2">
    <source>
        <dbReference type="ARBA" id="ARBA00004874"/>
    </source>
</evidence>
<dbReference type="Gene3D" id="1.10.1040.10">
    <property type="entry name" value="N-(1-d-carboxylethyl)-l-norvaline Dehydrogenase, domain 2"/>
    <property type="match status" value="1"/>
</dbReference>
<dbReference type="Pfam" id="PF03446">
    <property type="entry name" value="NAD_binding_2"/>
    <property type="match status" value="1"/>
</dbReference>
<evidence type="ECO:0000256" key="8">
    <source>
        <dbReference type="ARBA" id="ARBA00023002"/>
    </source>
</evidence>
<dbReference type="InterPro" id="IPR008927">
    <property type="entry name" value="6-PGluconate_DH-like_C_sf"/>
</dbReference>
<proteinExistence type="inferred from homology"/>
<dbReference type="PRINTS" id="PR00076">
    <property type="entry name" value="6PGDHDRGNASE"/>
</dbReference>
<dbReference type="AlphaFoldDB" id="A0A7R9QJN9"/>
<dbReference type="Gene3D" id="1.20.5.320">
    <property type="entry name" value="6-Phosphogluconate Dehydrogenase, domain 3"/>
    <property type="match status" value="1"/>
</dbReference>
<dbReference type="InterPro" id="IPR006183">
    <property type="entry name" value="Pgluconate_DH"/>
</dbReference>
<dbReference type="PROSITE" id="PS00461">
    <property type="entry name" value="6PGD"/>
    <property type="match status" value="1"/>
</dbReference>
<dbReference type="FunFam" id="3.40.50.720:FF:001852">
    <property type="entry name" value="6-phosphogluconate dehydrogenase, decarboxylating"/>
    <property type="match status" value="1"/>
</dbReference>
<dbReference type="FunFam" id="1.20.5.320:FF:000002">
    <property type="entry name" value="6-phosphogluconate dehydrogenase, decarboxylating"/>
    <property type="match status" value="1"/>
</dbReference>
<evidence type="ECO:0000256" key="7">
    <source>
        <dbReference type="ARBA" id="ARBA00022857"/>
    </source>
</evidence>
<dbReference type="GO" id="GO:0006098">
    <property type="term" value="P:pentose-phosphate shunt"/>
    <property type="evidence" value="ECO:0007669"/>
    <property type="project" value="UniProtKB-UniPathway"/>
</dbReference>
<keyword evidence="9 12" id="KW-0311">Gluconate utilization</keyword>
<dbReference type="Gene3D" id="3.40.50.720">
    <property type="entry name" value="NAD(P)-binding Rossmann-like Domain"/>
    <property type="match status" value="1"/>
</dbReference>
<comment type="similarity">
    <text evidence="3 12">Belongs to the 6-phosphogluconate dehydrogenase family.</text>
</comment>
<keyword evidence="7 12" id="KW-0521">NADP</keyword>
<dbReference type="SUPFAM" id="SSF51735">
    <property type="entry name" value="NAD(P)-binding Rossmann-fold domains"/>
    <property type="match status" value="1"/>
</dbReference>
<dbReference type="NCBIfam" id="NF006765">
    <property type="entry name" value="PRK09287.1"/>
    <property type="match status" value="1"/>
</dbReference>
<dbReference type="InterPro" id="IPR006114">
    <property type="entry name" value="6PGDH_C"/>
</dbReference>
<dbReference type="FunFam" id="1.10.1040.10:FF:000002">
    <property type="entry name" value="6-phosphogluconate dehydrogenase, decarboxylating"/>
    <property type="match status" value="1"/>
</dbReference>
<dbReference type="SUPFAM" id="SSF48179">
    <property type="entry name" value="6-phosphogluconate dehydrogenase C-terminal domain-like"/>
    <property type="match status" value="1"/>
</dbReference>
<protein>
    <recommendedName>
        <fullName evidence="6 12">6-phosphogluconate dehydrogenase, decarboxylating</fullName>
        <ecNumber evidence="5 12">1.1.1.44</ecNumber>
    </recommendedName>
</protein>
<dbReference type="Proteomes" id="UP000728032">
    <property type="component" value="Unassembled WGS sequence"/>
</dbReference>
<name>A0A7R9QJN9_9ACAR</name>
<evidence type="ECO:0000256" key="4">
    <source>
        <dbReference type="ARBA" id="ARBA00011738"/>
    </source>
</evidence>
<evidence type="ECO:0000256" key="11">
    <source>
        <dbReference type="ARBA" id="ARBA00048640"/>
    </source>
</evidence>
<dbReference type="GO" id="GO:0004616">
    <property type="term" value="F:phosphogluconate dehydrogenase (decarboxylating) activity"/>
    <property type="evidence" value="ECO:0007669"/>
    <property type="project" value="UniProtKB-EC"/>
</dbReference>
<evidence type="ECO:0000256" key="12">
    <source>
        <dbReference type="RuleBase" id="RU000485"/>
    </source>
</evidence>
<accession>A0A7R9QJN9</accession>
<dbReference type="GO" id="GO:0019521">
    <property type="term" value="P:D-gluconate metabolic process"/>
    <property type="evidence" value="ECO:0007669"/>
    <property type="project" value="UniProtKB-KW"/>
</dbReference>
<dbReference type="NCBIfam" id="TIGR00873">
    <property type="entry name" value="gnd"/>
    <property type="match status" value="1"/>
</dbReference>
<dbReference type="InterPro" id="IPR036291">
    <property type="entry name" value="NAD(P)-bd_dom_sf"/>
</dbReference>
<comment type="catalytic activity">
    <reaction evidence="11 12">
        <text>6-phospho-D-gluconate + NADP(+) = D-ribulose 5-phosphate + CO2 + NADPH</text>
        <dbReference type="Rhea" id="RHEA:10116"/>
        <dbReference type="ChEBI" id="CHEBI:16526"/>
        <dbReference type="ChEBI" id="CHEBI:57783"/>
        <dbReference type="ChEBI" id="CHEBI:58121"/>
        <dbReference type="ChEBI" id="CHEBI:58349"/>
        <dbReference type="ChEBI" id="CHEBI:58759"/>
        <dbReference type="EC" id="1.1.1.44"/>
    </reaction>
</comment>
<evidence type="ECO:0000313" key="14">
    <source>
        <dbReference type="EMBL" id="CAD7648311.1"/>
    </source>
</evidence>
<evidence type="ECO:0000256" key="6">
    <source>
        <dbReference type="ARBA" id="ARBA00018193"/>
    </source>
</evidence>
<dbReference type="GO" id="GO:0050661">
    <property type="term" value="F:NADP binding"/>
    <property type="evidence" value="ECO:0007669"/>
    <property type="project" value="InterPro"/>
</dbReference>
<evidence type="ECO:0000256" key="9">
    <source>
        <dbReference type="ARBA" id="ARBA00023064"/>
    </source>
</evidence>
<evidence type="ECO:0000313" key="15">
    <source>
        <dbReference type="Proteomes" id="UP000728032"/>
    </source>
</evidence>
<evidence type="ECO:0000256" key="5">
    <source>
        <dbReference type="ARBA" id="ARBA00013011"/>
    </source>
</evidence>
<keyword evidence="8 12" id="KW-0560">Oxidoreductase</keyword>
<keyword evidence="15" id="KW-1185">Reference proteome</keyword>
<dbReference type="UniPathway" id="UPA00115">
    <property type="reaction ID" value="UER00410"/>
</dbReference>
<keyword evidence="10 12" id="KW-0570">Pentose shunt</keyword>
<dbReference type="PANTHER" id="PTHR11811">
    <property type="entry name" value="6-PHOSPHOGLUCONATE DEHYDROGENASE"/>
    <property type="match status" value="1"/>
</dbReference>
<dbReference type="SMART" id="SM01350">
    <property type="entry name" value="6PGD"/>
    <property type="match status" value="1"/>
</dbReference>
<sequence>MVSKLKRPRRVILLVKAGSAVDDFIAQLVPHMESGDIIIDGGNSEYTDTERRCKELKGKGLLFVGSGVSGGEEGARYGPSLMPGGHPEAWPHIKDIFQKVAAKADGEPCCDWVGDGGAGHFVKMVHNGIEYGDMQLICEAYHVLKDSLGLSHDRMADIFTEWNTTELDSFLIEITRDILKFKDSDGEPLVTKIRDSAGQKGTGKWTAISALDYGVPVTLIGESVFARCLSSLKEERVSASSVLKGPATTRFSGDETQFIDDIRKALYASKIVSYAQGFMLLREAAKQFGWDLNYGGIALMWRGGCIIRSVFLGNIKQAFTDNPKLANLLVDDFFNKEITKCQDSWRRVVSQAVLLGIPTPCFSTALAFFDGYRSDTLPANLIQAQRDYFGAHTYELVSQPGKWVHTNWTGKGGNVSASSYNA</sequence>
<gene>
    <name evidence="14" type="ORF">ONB1V03_LOCUS6690</name>
</gene>
<comment type="subunit">
    <text evidence="4">Homodimer.</text>
</comment>
<dbReference type="InterPro" id="IPR006115">
    <property type="entry name" value="6PGDH_NADP-bd"/>
</dbReference>
<dbReference type="EMBL" id="CAJPVJ010003109">
    <property type="protein sequence ID" value="CAG2167178.1"/>
    <property type="molecule type" value="Genomic_DNA"/>
</dbReference>
<evidence type="ECO:0000256" key="1">
    <source>
        <dbReference type="ARBA" id="ARBA00002526"/>
    </source>
</evidence>
<evidence type="ECO:0000256" key="3">
    <source>
        <dbReference type="ARBA" id="ARBA00008419"/>
    </source>
</evidence>
<dbReference type="InterPro" id="IPR006184">
    <property type="entry name" value="6PGdom_BS"/>
</dbReference>
<dbReference type="Pfam" id="PF00393">
    <property type="entry name" value="6PGD"/>
    <property type="match status" value="1"/>
</dbReference>
<evidence type="ECO:0000259" key="13">
    <source>
        <dbReference type="SMART" id="SM01350"/>
    </source>
</evidence>